<dbReference type="Proteomes" id="UP000248917">
    <property type="component" value="Unassembled WGS sequence"/>
</dbReference>
<feature type="signal peptide" evidence="1">
    <location>
        <begin position="1"/>
        <end position="24"/>
    </location>
</feature>
<dbReference type="Pfam" id="PF20094">
    <property type="entry name" value="GWxTD_dom"/>
    <property type="match status" value="1"/>
</dbReference>
<dbReference type="OrthoDB" id="9814412at2"/>
<evidence type="ECO:0000313" key="4">
    <source>
        <dbReference type="Proteomes" id="UP000248917"/>
    </source>
</evidence>
<evidence type="ECO:0000313" key="3">
    <source>
        <dbReference type="EMBL" id="PZV87310.1"/>
    </source>
</evidence>
<keyword evidence="1" id="KW-0732">Signal</keyword>
<dbReference type="InterPro" id="IPR030959">
    <property type="entry name" value="GWxTD_dom"/>
</dbReference>
<dbReference type="AlphaFoldDB" id="A0A326S085"/>
<proteinExistence type="predicted"/>
<dbReference type="NCBIfam" id="TIGR04514">
    <property type="entry name" value="GWxTD_dom"/>
    <property type="match status" value="1"/>
</dbReference>
<sequence>MNQKRILLLSFLSLFLSFSPSLFAQKSLSSIDQSLRYSLYSRLGLKILPVKLSPTRYKLQMVVEKIEEKPVFETFSFSYSILSSYEEEISSDRVNLLTAMDLIADTDRHWLFEKTVEIPESQATAIALLTVLDTRQQDEYVYHIDLKSSFVFDQPDFGYYYSNEIPFDQNYLTKEEALLFKTGTKPSIYTFFYPTKFDVPFPPMETRPTEIPKEIEVVNQGDFLSNVPKKLEDEGYYFFQTDTSSQAGLLLKTVHESFPKVKDWDEMVQMVTYISTRKEHETLLQAPDKKRALDEYWINLTRNPEIAKDLIRNYFRMVEFANILFTDFKEGWKTDRGMVYIVMGPPQEVNFYQDREVWSYVGMDDNSKIRFTFARVKTLLTPHFYTLNRSRAYQPVWFKNISQWRSGRMAF</sequence>
<feature type="domain" description="GWxTD" evidence="2">
    <location>
        <begin position="235"/>
        <end position="406"/>
    </location>
</feature>
<protein>
    <submittedName>
        <fullName evidence="3">GWxTD domain-containing protein</fullName>
    </submittedName>
</protein>
<evidence type="ECO:0000259" key="2">
    <source>
        <dbReference type="Pfam" id="PF20094"/>
    </source>
</evidence>
<evidence type="ECO:0000256" key="1">
    <source>
        <dbReference type="SAM" id="SignalP"/>
    </source>
</evidence>
<organism evidence="3 4">
    <name type="scientific">Algoriphagus aquaeductus</name>
    <dbReference type="NCBI Taxonomy" id="475299"/>
    <lineage>
        <taxon>Bacteria</taxon>
        <taxon>Pseudomonadati</taxon>
        <taxon>Bacteroidota</taxon>
        <taxon>Cytophagia</taxon>
        <taxon>Cytophagales</taxon>
        <taxon>Cyclobacteriaceae</taxon>
        <taxon>Algoriphagus</taxon>
    </lineage>
</organism>
<comment type="caution">
    <text evidence="3">The sequence shown here is derived from an EMBL/GenBank/DDBJ whole genome shotgun (WGS) entry which is preliminary data.</text>
</comment>
<feature type="chain" id="PRO_5016462994" evidence="1">
    <location>
        <begin position="25"/>
        <end position="411"/>
    </location>
</feature>
<dbReference type="EMBL" id="QKTX01000001">
    <property type="protein sequence ID" value="PZV87310.1"/>
    <property type="molecule type" value="Genomic_DNA"/>
</dbReference>
<gene>
    <name evidence="3" type="ORF">CLV31_101183</name>
</gene>
<keyword evidence="4" id="KW-1185">Reference proteome</keyword>
<name>A0A326S085_9BACT</name>
<accession>A0A326S085</accession>
<reference evidence="3 4" key="1">
    <citation type="submission" date="2018-06" db="EMBL/GenBank/DDBJ databases">
        <title>Genomic Encyclopedia of Archaeal and Bacterial Type Strains, Phase II (KMG-II): from individual species to whole genera.</title>
        <authorList>
            <person name="Goeker M."/>
        </authorList>
    </citation>
    <scope>NUCLEOTIDE SEQUENCE [LARGE SCALE GENOMIC DNA]</scope>
    <source>
        <strain evidence="3 4">T4</strain>
    </source>
</reference>
<dbReference type="RefSeq" id="WP_111390999.1">
    <property type="nucleotide sequence ID" value="NZ_JBKBOX010000032.1"/>
</dbReference>